<dbReference type="Pfam" id="PF01966">
    <property type="entry name" value="HD"/>
    <property type="match status" value="1"/>
</dbReference>
<name>A0A9E2NYI5_9SPIR</name>
<dbReference type="GO" id="GO:0008832">
    <property type="term" value="F:dGTPase activity"/>
    <property type="evidence" value="ECO:0007669"/>
    <property type="project" value="TreeGrafter"/>
</dbReference>
<gene>
    <name evidence="2" type="ORF">IAA16_03690</name>
</gene>
<dbReference type="InterPro" id="IPR006674">
    <property type="entry name" value="HD_domain"/>
</dbReference>
<dbReference type="InterPro" id="IPR050135">
    <property type="entry name" value="dGTPase-like"/>
</dbReference>
<accession>A0A9E2NYI5</accession>
<dbReference type="SUPFAM" id="SSF109604">
    <property type="entry name" value="HD-domain/PDEase-like"/>
    <property type="match status" value="1"/>
</dbReference>
<feature type="domain" description="HD/PDEase" evidence="1">
    <location>
        <begin position="51"/>
        <end position="223"/>
    </location>
</feature>
<dbReference type="PANTHER" id="PTHR11373:SF4">
    <property type="entry name" value="DEOXYNUCLEOSIDE TRIPHOSPHATE TRIPHOSPHOHYDROLASE SAMHD1"/>
    <property type="match status" value="1"/>
</dbReference>
<evidence type="ECO:0000313" key="3">
    <source>
        <dbReference type="Proteomes" id="UP000823914"/>
    </source>
</evidence>
<dbReference type="CDD" id="cd00077">
    <property type="entry name" value="HDc"/>
    <property type="match status" value="1"/>
</dbReference>
<evidence type="ECO:0000259" key="1">
    <source>
        <dbReference type="SMART" id="SM00471"/>
    </source>
</evidence>
<organism evidence="2 3">
    <name type="scientific">Candidatus Treponema excrementipullorum</name>
    <dbReference type="NCBI Taxonomy" id="2838768"/>
    <lineage>
        <taxon>Bacteria</taxon>
        <taxon>Pseudomonadati</taxon>
        <taxon>Spirochaetota</taxon>
        <taxon>Spirochaetia</taxon>
        <taxon>Spirochaetales</taxon>
        <taxon>Treponemataceae</taxon>
        <taxon>Treponema</taxon>
    </lineage>
</organism>
<reference evidence="2" key="2">
    <citation type="submission" date="2021-04" db="EMBL/GenBank/DDBJ databases">
        <authorList>
            <person name="Gilroy R."/>
        </authorList>
    </citation>
    <scope>NUCLEOTIDE SEQUENCE</scope>
    <source>
        <strain evidence="2">Gambia15-2214</strain>
    </source>
</reference>
<dbReference type="GO" id="GO:0006203">
    <property type="term" value="P:dGTP catabolic process"/>
    <property type="evidence" value="ECO:0007669"/>
    <property type="project" value="TreeGrafter"/>
</dbReference>
<proteinExistence type="predicted"/>
<dbReference type="EMBL" id="JAHLFV010000083">
    <property type="protein sequence ID" value="MBU3849647.1"/>
    <property type="molecule type" value="Genomic_DNA"/>
</dbReference>
<dbReference type="AlphaFoldDB" id="A0A9E2NYI5"/>
<sequence length="547" mass="63612">MISKSKVKIIKDPLYGYINLPYEILHVVDTPVFQRLRDIVQTSYTSLYPSAVHSRFTHSLGVYHLGTLASRYLRSDSLLNRFNFDVQEYFSVFEYACLLHDVGHAPFSHTGEFLFLKDGERTSLHQRLIDLTKDKILESEISNNGYKAAPHELTSAVIGIESFGEKLKEKKSFFARCITGYKYTIDLDEEKKFQNCLIELLNSKIIDVDKLDYLLRDTYFAGVEAIQIDYQRLLSNLCFVCTQTNSSSERESIEIGFNKNAISVLENVIYAHDLERKWIQNHPAVIYESYLLEVLLEHILRDKIQKDNIDLSLLSEEGYVIPNNEKIRLLSDSTITHYIKTLDNDAFAEEYLNRQIRKKPLWKSESEFNAIFFNKEQDVKIITEELENLEKYINTSGGPFVINMDNIEKCNKEIEELKEKKSGDEKNKSLLAAREKNKELMEILLESVDDKKNNETQIVIKFTKQFISGFSKKEFSTLKIKFPSLEDSCNFGDITSLLKSSNSEEKNLFYIYVPSWRNKSSIKNIYEKLLNFAHTVRLEKDRSKFSN</sequence>
<protein>
    <submittedName>
        <fullName evidence="2">HD domain-containing protein</fullName>
    </submittedName>
</protein>
<comment type="caution">
    <text evidence="2">The sequence shown here is derived from an EMBL/GenBank/DDBJ whole genome shotgun (WGS) entry which is preliminary data.</text>
</comment>
<dbReference type="Gene3D" id="1.10.3210.10">
    <property type="entry name" value="Hypothetical protein af1432"/>
    <property type="match status" value="1"/>
</dbReference>
<dbReference type="Proteomes" id="UP000823914">
    <property type="component" value="Unassembled WGS sequence"/>
</dbReference>
<reference evidence="2" key="1">
    <citation type="journal article" date="2021" name="PeerJ">
        <title>Extensive microbial diversity within the chicken gut microbiome revealed by metagenomics and culture.</title>
        <authorList>
            <person name="Gilroy R."/>
            <person name="Ravi A."/>
            <person name="Getino M."/>
            <person name="Pursley I."/>
            <person name="Horton D.L."/>
            <person name="Alikhan N.F."/>
            <person name="Baker D."/>
            <person name="Gharbi K."/>
            <person name="Hall N."/>
            <person name="Watson M."/>
            <person name="Adriaenssens E.M."/>
            <person name="Foster-Nyarko E."/>
            <person name="Jarju S."/>
            <person name="Secka A."/>
            <person name="Antonio M."/>
            <person name="Oren A."/>
            <person name="Chaudhuri R.R."/>
            <person name="La Ragione R."/>
            <person name="Hildebrand F."/>
            <person name="Pallen M.J."/>
        </authorList>
    </citation>
    <scope>NUCLEOTIDE SEQUENCE</scope>
    <source>
        <strain evidence="2">Gambia15-2214</strain>
    </source>
</reference>
<dbReference type="PANTHER" id="PTHR11373">
    <property type="entry name" value="DEOXYNUCLEOSIDE TRIPHOSPHATE TRIPHOSPHOHYDROLASE"/>
    <property type="match status" value="1"/>
</dbReference>
<evidence type="ECO:0000313" key="2">
    <source>
        <dbReference type="EMBL" id="MBU3849647.1"/>
    </source>
</evidence>
<dbReference type="SMART" id="SM00471">
    <property type="entry name" value="HDc"/>
    <property type="match status" value="1"/>
</dbReference>
<dbReference type="InterPro" id="IPR003607">
    <property type="entry name" value="HD/PDEase_dom"/>
</dbReference>